<dbReference type="Proteomes" id="UP000000816">
    <property type="component" value="Chromosome"/>
</dbReference>
<dbReference type="AlphaFoldDB" id="Q92I29"/>
<evidence type="ECO:0000313" key="2">
    <source>
        <dbReference type="Proteomes" id="UP000000816"/>
    </source>
</evidence>
<dbReference type="KEGG" id="rco:RC0591"/>
<dbReference type="PIR" id="G97773">
    <property type="entry name" value="G97773"/>
</dbReference>
<proteinExistence type="predicted"/>
<accession>Q92I29</accession>
<dbReference type="HOGENOM" id="CLU_3065714_0_0_5"/>
<dbReference type="GO" id="GO:0016746">
    <property type="term" value="F:acyltransferase activity"/>
    <property type="evidence" value="ECO:0007669"/>
    <property type="project" value="UniProtKB-KW"/>
</dbReference>
<gene>
    <name evidence="1" type="ordered locus">RC0591</name>
</gene>
<reference evidence="1 2" key="1">
    <citation type="journal article" date="2001" name="Science">
        <title>Mechanisms of evolution in Rickettsia conorii and R. prowazekii.</title>
        <authorList>
            <person name="Ogata H."/>
            <person name="Audic S."/>
            <person name="Renesto-Audiffren P."/>
            <person name="Fournier P.-E."/>
            <person name="Barbe V."/>
            <person name="Samson D."/>
            <person name="Roux V."/>
            <person name="Cossart P."/>
            <person name="Weissenbach J."/>
            <person name="Claverie J.-M."/>
            <person name="Raoult D."/>
        </authorList>
    </citation>
    <scope>NUCLEOTIDE SEQUENCE [LARGE SCALE GENOMIC DNA]</scope>
    <source>
        <strain evidence="2">ATCC VR-613 / Malish 7</strain>
    </source>
</reference>
<dbReference type="EMBL" id="AE006914">
    <property type="protein sequence ID" value="AAL03129.1"/>
    <property type="molecule type" value="Genomic_DNA"/>
</dbReference>
<protein>
    <submittedName>
        <fullName evidence="1">Uncharacterized protein</fullName>
    </submittedName>
</protein>
<sequence length="53" mass="5912">MSFPCRCQIVITRIGKAEGVTISEILYCFMRLPHSLQSLAMTEKSIHAATSKI</sequence>
<keyword evidence="1" id="KW-0012">Acyltransferase</keyword>
<evidence type="ECO:0000313" key="1">
    <source>
        <dbReference type="EMBL" id="AAL03129.1"/>
    </source>
</evidence>
<organism evidence="1 2">
    <name type="scientific">Rickettsia conorii (strain ATCC VR-613 / Malish 7)</name>
    <dbReference type="NCBI Taxonomy" id="272944"/>
    <lineage>
        <taxon>Bacteria</taxon>
        <taxon>Pseudomonadati</taxon>
        <taxon>Pseudomonadota</taxon>
        <taxon>Alphaproteobacteria</taxon>
        <taxon>Rickettsiales</taxon>
        <taxon>Rickettsiaceae</taxon>
        <taxon>Rickettsieae</taxon>
        <taxon>Rickettsia</taxon>
        <taxon>spotted fever group</taxon>
    </lineage>
</organism>
<keyword evidence="1" id="KW-0808">Transferase</keyword>
<name>Q92I29_RICCN</name>